<evidence type="ECO:0000313" key="3">
    <source>
        <dbReference type="Proteomes" id="UP000479190"/>
    </source>
</evidence>
<feature type="region of interest" description="Disordered" evidence="1">
    <location>
        <begin position="218"/>
        <end position="237"/>
    </location>
</feature>
<evidence type="ECO:0000313" key="2">
    <source>
        <dbReference type="EMBL" id="CAB0032955.1"/>
    </source>
</evidence>
<dbReference type="AlphaFoldDB" id="A0A6H5ICD2"/>
<feature type="compositionally biased region" description="Low complexity" evidence="1">
    <location>
        <begin position="10"/>
        <end position="31"/>
    </location>
</feature>
<reference evidence="2 3" key="1">
    <citation type="submission" date="2020-02" db="EMBL/GenBank/DDBJ databases">
        <authorList>
            <person name="Ferguson B K."/>
        </authorList>
    </citation>
    <scope>NUCLEOTIDE SEQUENCE [LARGE SCALE GENOMIC DNA]</scope>
</reference>
<evidence type="ECO:0000256" key="1">
    <source>
        <dbReference type="SAM" id="MobiDB-lite"/>
    </source>
</evidence>
<dbReference type="OrthoDB" id="7700037at2759"/>
<gene>
    <name evidence="2" type="ORF">TBRA_LOCUS4878</name>
</gene>
<protein>
    <submittedName>
        <fullName evidence="2">Uncharacterized protein</fullName>
    </submittedName>
</protein>
<name>A0A6H5ICD2_9HYME</name>
<dbReference type="EMBL" id="CADCXV010000695">
    <property type="protein sequence ID" value="CAB0032955.1"/>
    <property type="molecule type" value="Genomic_DNA"/>
</dbReference>
<accession>A0A6H5ICD2</accession>
<dbReference type="Proteomes" id="UP000479190">
    <property type="component" value="Unassembled WGS sequence"/>
</dbReference>
<sequence>MSCSVKQITSAAAKSWSSSNGSANPSQSSSQGGNGGSASTQQLPNRRINSLAEEVVVTIPGNTSSNASPQQQQQPQQLIVAASAAAAAAVVANNAATQSQIQQRTNRLALAKKGEDTAKLLRYIDDNVVGKNGTFLGPFGRRKARGREKKVAADSARKVEPDFQSARTRSSRRTSFDKIHSALCFSCKIRYSSTSSSGAPTTTNTTITTESFAMLISTSTRENPSRTRDSRIVGSHPHVPHSIQLVSAYSPCI</sequence>
<keyword evidence="3" id="KW-1185">Reference proteome</keyword>
<feature type="region of interest" description="Disordered" evidence="1">
    <location>
        <begin position="1"/>
        <end position="42"/>
    </location>
</feature>
<proteinExistence type="predicted"/>
<organism evidence="2 3">
    <name type="scientific">Trichogramma brassicae</name>
    <dbReference type="NCBI Taxonomy" id="86971"/>
    <lineage>
        <taxon>Eukaryota</taxon>
        <taxon>Metazoa</taxon>
        <taxon>Ecdysozoa</taxon>
        <taxon>Arthropoda</taxon>
        <taxon>Hexapoda</taxon>
        <taxon>Insecta</taxon>
        <taxon>Pterygota</taxon>
        <taxon>Neoptera</taxon>
        <taxon>Endopterygota</taxon>
        <taxon>Hymenoptera</taxon>
        <taxon>Apocrita</taxon>
        <taxon>Proctotrupomorpha</taxon>
        <taxon>Chalcidoidea</taxon>
        <taxon>Trichogrammatidae</taxon>
        <taxon>Trichogramma</taxon>
    </lineage>
</organism>